<evidence type="ECO:0000313" key="2">
    <source>
        <dbReference type="EMBL" id="MFC4261691.1"/>
    </source>
</evidence>
<keyword evidence="1" id="KW-0732">Signal</keyword>
<feature type="chain" id="PRO_5045731043" evidence="1">
    <location>
        <begin position="19"/>
        <end position="378"/>
    </location>
</feature>
<dbReference type="EMBL" id="JBHSCZ010000001">
    <property type="protein sequence ID" value="MFC4261691.1"/>
    <property type="molecule type" value="Genomic_DNA"/>
</dbReference>
<proteinExistence type="predicted"/>
<feature type="signal peptide" evidence="1">
    <location>
        <begin position="1"/>
        <end position="18"/>
    </location>
</feature>
<dbReference type="Proteomes" id="UP001595907">
    <property type="component" value="Unassembled WGS sequence"/>
</dbReference>
<protein>
    <submittedName>
        <fullName evidence="2">DUF2891 family protein</fullName>
    </submittedName>
</protein>
<name>A0ABV8QN95_9BACT</name>
<reference evidence="3" key="1">
    <citation type="journal article" date="2019" name="Int. J. Syst. Evol. Microbiol.">
        <title>The Global Catalogue of Microorganisms (GCM) 10K type strain sequencing project: providing services to taxonomists for standard genome sequencing and annotation.</title>
        <authorList>
            <consortium name="The Broad Institute Genomics Platform"/>
            <consortium name="The Broad Institute Genome Sequencing Center for Infectious Disease"/>
            <person name="Wu L."/>
            <person name="Ma J."/>
        </authorList>
    </citation>
    <scope>NUCLEOTIDE SEQUENCE [LARGE SCALE GENOMIC DNA]</scope>
    <source>
        <strain evidence="3">CECT 8289</strain>
    </source>
</reference>
<organism evidence="2 3">
    <name type="scientific">Ferruginibacter yonginensis</name>
    <dbReference type="NCBI Taxonomy" id="1310416"/>
    <lineage>
        <taxon>Bacteria</taxon>
        <taxon>Pseudomonadati</taxon>
        <taxon>Bacteroidota</taxon>
        <taxon>Chitinophagia</taxon>
        <taxon>Chitinophagales</taxon>
        <taxon>Chitinophagaceae</taxon>
        <taxon>Ferruginibacter</taxon>
    </lineage>
</organism>
<evidence type="ECO:0000313" key="3">
    <source>
        <dbReference type="Proteomes" id="UP001595907"/>
    </source>
</evidence>
<accession>A0ABV8QN95</accession>
<comment type="caution">
    <text evidence="2">The sequence shown here is derived from an EMBL/GenBank/DDBJ whole genome shotgun (WGS) entry which is preliminary data.</text>
</comment>
<dbReference type="Pfam" id="PF11199">
    <property type="entry name" value="DUF2891"/>
    <property type="match status" value="1"/>
</dbReference>
<sequence length="378" mass="43204">MKLFLIAALLMMNTIGIAQPLNNKVDPDLIINAPDGSMLLSEKGASYFAKLSLECTSKPYPHYYHETLEKAEDLKAPDKLFPSFYGCFDWHSGVHNHWALVKLLKTFPKIPEAKAIKQKLENSFDAKNILTEIAYLKSHKEENFEFPYGQSWLLKVADELGKWDDQTAKKWLKNLQPLAQYIADEYVKTWPEIKKPNFGGDHYASSLGISFALDYAITFKNDELKNILLATSKSFYGKVTNFPLQREPFGYDFMSAGLLIADLMQRVLPQAEYTTWLQKFSPDLFTTDGVKKVFNIIEKDDHSGFESHFDGFHLNRIWCINSMLKALPNDAVSPEVKTAWLASQKKMWNYSQSSIGKGNYDVDHWLSTFSVYALTATK</sequence>
<gene>
    <name evidence="2" type="ORF">ACFOWM_02265</name>
</gene>
<keyword evidence="3" id="KW-1185">Reference proteome</keyword>
<dbReference type="RefSeq" id="WP_379706513.1">
    <property type="nucleotide sequence ID" value="NZ_JBHSCZ010000001.1"/>
</dbReference>
<evidence type="ECO:0000256" key="1">
    <source>
        <dbReference type="SAM" id="SignalP"/>
    </source>
</evidence>
<dbReference type="InterPro" id="IPR021365">
    <property type="entry name" value="DUF2891"/>
</dbReference>